<organism evidence="2 3">
    <name type="scientific">Flagellimonas zhangzhouensis</name>
    <dbReference type="NCBI Taxonomy" id="1073328"/>
    <lineage>
        <taxon>Bacteria</taxon>
        <taxon>Pseudomonadati</taxon>
        <taxon>Bacteroidota</taxon>
        <taxon>Flavobacteriia</taxon>
        <taxon>Flavobacteriales</taxon>
        <taxon>Flavobacteriaceae</taxon>
        <taxon>Flagellimonas</taxon>
    </lineage>
</organism>
<dbReference type="OrthoDB" id="1466062at2"/>
<reference evidence="3" key="1">
    <citation type="submission" date="2016-10" db="EMBL/GenBank/DDBJ databases">
        <authorList>
            <person name="Varghese N."/>
            <person name="Submissions S."/>
        </authorList>
    </citation>
    <scope>NUCLEOTIDE SEQUENCE [LARGE SCALE GENOMIC DNA]</scope>
    <source>
        <strain evidence="3">DSM 25030</strain>
    </source>
</reference>
<evidence type="ECO:0000256" key="1">
    <source>
        <dbReference type="SAM" id="MobiDB-lite"/>
    </source>
</evidence>
<evidence type="ECO:0000313" key="2">
    <source>
        <dbReference type="EMBL" id="SDW65106.1"/>
    </source>
</evidence>
<protein>
    <recommendedName>
        <fullName evidence="4">DUF4270 domain-containing protein</fullName>
    </recommendedName>
</protein>
<dbReference type="InterPro" id="IPR025366">
    <property type="entry name" value="DUF4270"/>
</dbReference>
<dbReference type="EMBL" id="FNMY01000002">
    <property type="protein sequence ID" value="SDW65106.1"/>
    <property type="molecule type" value="Genomic_DNA"/>
</dbReference>
<evidence type="ECO:0000313" key="3">
    <source>
        <dbReference type="Proteomes" id="UP000199592"/>
    </source>
</evidence>
<dbReference type="Pfam" id="PF14092">
    <property type="entry name" value="DUF4270"/>
    <property type="match status" value="1"/>
</dbReference>
<evidence type="ECO:0008006" key="4">
    <source>
        <dbReference type="Google" id="ProtNLM"/>
    </source>
</evidence>
<dbReference type="AlphaFoldDB" id="A0A1H2V9T2"/>
<keyword evidence="3" id="KW-1185">Reference proteome</keyword>
<accession>A0A1H2V9T2</accession>
<proteinExistence type="predicted"/>
<feature type="region of interest" description="Disordered" evidence="1">
    <location>
        <begin position="137"/>
        <end position="195"/>
    </location>
</feature>
<feature type="compositionally biased region" description="Acidic residues" evidence="1">
    <location>
        <begin position="142"/>
        <end position="168"/>
    </location>
</feature>
<sequence>MKFSKVFKVSAILAGTFFLSMTSCEDELETIGSGVIDGEPFTTGKIEYDVFAYNKGITAVQTNRLSLYQLGTFNDPVYGRRKASIISQITLPNSSSPTFGGLSQDSEDNADTDESDSTIDENETVKEVYLYIPFQLPPSGDSDGDGVDDEFESGDDVDDPNSDWDNDGVTDNQERILGSNPFDPEDTGSQEGFVANNYPNRFDLDSIYGDRDQTFNLSVSRSNYLLRNLDPNSGFQETQEYYSNQDFSSFIGETLFNGEVTVSNEEYLFYEDEDDPDTEDVDESTVITSRLNPGIRVPLNNQFFQENILDKEGSSELLSQSNFTNFIRGIYLEGSDMEELMFLLNLTEANITITYEYQDYDPEEDEVVTAESEYVLNFLQASSTNVVGNAVNVFENEVYPTNIASALDNGENASRIYMKGGGTQTEIRLFDALENGGDEIINQIKQNNWIINEANLVFYVDRETLDASGNEVYEPQRIYLYNQETNLPLYDVNEISNPQTTANPLEYYSEYDGVLEKNNGLGYKYTIRITEHINNIIVRDSVNAKLGLTSTANIAFTAAQEAPTNVGGIIDYPVAATISPLGTVLYGSNVAAGEEDMKLKLEIFYTEAN</sequence>
<dbReference type="PROSITE" id="PS51257">
    <property type="entry name" value="PROKAR_LIPOPROTEIN"/>
    <property type="match status" value="1"/>
</dbReference>
<feature type="region of interest" description="Disordered" evidence="1">
    <location>
        <begin position="96"/>
        <end position="122"/>
    </location>
</feature>
<dbReference type="RefSeq" id="WP_090291969.1">
    <property type="nucleotide sequence ID" value="NZ_FNKI01000001.1"/>
</dbReference>
<gene>
    <name evidence="2" type="ORF">SAMN04487892_1983</name>
</gene>
<dbReference type="STRING" id="1073328.SAMN05216294_0309"/>
<dbReference type="Proteomes" id="UP000199592">
    <property type="component" value="Unassembled WGS sequence"/>
</dbReference>
<feature type="compositionally biased region" description="Acidic residues" evidence="1">
    <location>
        <begin position="105"/>
        <end position="122"/>
    </location>
</feature>
<name>A0A1H2V9T2_9FLAO</name>